<comment type="caution">
    <text evidence="1">The sequence shown here is derived from an EMBL/GenBank/DDBJ whole genome shotgun (WGS) entry which is preliminary data.</text>
</comment>
<name>A0AC61L5S2_9EURY</name>
<protein>
    <submittedName>
        <fullName evidence="1">Uncharacterized protein</fullName>
    </submittedName>
</protein>
<proteinExistence type="predicted"/>
<evidence type="ECO:0000313" key="2">
    <source>
        <dbReference type="Proteomes" id="UP000248329"/>
    </source>
</evidence>
<organism evidence="1 2">
    <name type="scientific">Candidatus Methanogaster sp</name>
    <dbReference type="NCBI Taxonomy" id="3386292"/>
    <lineage>
        <taxon>Archaea</taxon>
        <taxon>Methanobacteriati</taxon>
        <taxon>Methanobacteriota</taxon>
        <taxon>Stenosarchaea group</taxon>
        <taxon>Methanomicrobia</taxon>
        <taxon>Methanosarcinales</taxon>
        <taxon>ANME-2 cluster</taxon>
        <taxon>Candidatus Methanogasteraceae</taxon>
        <taxon>Candidatus Methanogaster</taxon>
    </lineage>
</organism>
<dbReference type="EMBL" id="PQXF01000004">
    <property type="protein sequence ID" value="PXF61594.1"/>
    <property type="molecule type" value="Genomic_DNA"/>
</dbReference>
<sequence>MKKDLANLKYTSREIKKKSKRIYRQILAESENFDCGNFKAIGTDDLANLFELYDRHFFNRFFHRNYRKKISFRLSRRMTRAAGRIAYMKHDGAYTISLSTALISQTFHDVEREVTVNGIVCHDRLEATMRVLEHEIIHLLEWVLFGETSCSKPRFRSLSRNIFGHTDVTHQLVTQAERAHKKFNLRVGDEAVFEHDGKTYRGVISRITKRATVMVRDSDGHFRDFHGNMYSKYYVPLQHLSRSKGGYESN</sequence>
<reference evidence="1" key="1">
    <citation type="submission" date="2018-01" db="EMBL/GenBank/DDBJ databases">
        <authorList>
            <person name="Krukenberg V."/>
        </authorList>
    </citation>
    <scope>NUCLEOTIDE SEQUENCE</scope>
    <source>
        <strain evidence="1">E20ANME2</strain>
    </source>
</reference>
<dbReference type="Proteomes" id="UP000248329">
    <property type="component" value="Unassembled WGS sequence"/>
</dbReference>
<accession>A0AC61L5S2</accession>
<gene>
    <name evidence="1" type="ORF">C4B59_03320</name>
</gene>
<evidence type="ECO:0000313" key="1">
    <source>
        <dbReference type="EMBL" id="PXF61594.1"/>
    </source>
</evidence>